<proteinExistence type="predicted"/>
<evidence type="ECO:0000313" key="1">
    <source>
        <dbReference type="EMBL" id="QHU03357.1"/>
    </source>
</evidence>
<organism evidence="1">
    <name type="scientific">viral metagenome</name>
    <dbReference type="NCBI Taxonomy" id="1070528"/>
    <lineage>
        <taxon>unclassified sequences</taxon>
        <taxon>metagenomes</taxon>
        <taxon>organismal metagenomes</taxon>
    </lineage>
</organism>
<dbReference type="AlphaFoldDB" id="A0A6C0JFY1"/>
<protein>
    <submittedName>
        <fullName evidence="1">Uncharacterized protein</fullName>
    </submittedName>
</protein>
<reference evidence="1" key="1">
    <citation type="journal article" date="2020" name="Nature">
        <title>Giant virus diversity and host interactions through global metagenomics.</title>
        <authorList>
            <person name="Schulz F."/>
            <person name="Roux S."/>
            <person name="Paez-Espino D."/>
            <person name="Jungbluth S."/>
            <person name="Walsh D.A."/>
            <person name="Denef V.J."/>
            <person name="McMahon K.D."/>
            <person name="Konstantinidis K.T."/>
            <person name="Eloe-Fadrosh E.A."/>
            <person name="Kyrpides N.C."/>
            <person name="Woyke T."/>
        </authorList>
    </citation>
    <scope>NUCLEOTIDE SEQUENCE</scope>
    <source>
        <strain evidence="1">GVMAG-M-3300026093-6</strain>
    </source>
</reference>
<accession>A0A6C0JFY1</accession>
<name>A0A6C0JFY1_9ZZZZ</name>
<sequence length="120" mass="14609">MSEIRLENQKLLNVESSLAFEIDRTIKHICVNGFKHKRIRNWFSCFSNSNPCLDYEWKKAYLSYGNVCFLVYYTKEHPKYMYVIRPAKHYYKIEFEQLFRFGLKNRGYREDRMIGLNKAD</sequence>
<dbReference type="EMBL" id="MN740375">
    <property type="protein sequence ID" value="QHU03357.1"/>
    <property type="molecule type" value="Genomic_DNA"/>
</dbReference>